<feature type="chain" id="PRO_5011771083" evidence="2">
    <location>
        <begin position="41"/>
        <end position="269"/>
    </location>
</feature>
<reference evidence="4" key="1">
    <citation type="submission" date="2016-10" db="EMBL/GenBank/DDBJ databases">
        <authorList>
            <person name="Varghese N."/>
            <person name="Submissions S."/>
        </authorList>
    </citation>
    <scope>NUCLEOTIDE SEQUENCE [LARGE SCALE GENOMIC DNA]</scope>
    <source>
        <strain evidence="4">LMG 24000</strain>
    </source>
</reference>
<evidence type="ECO:0000256" key="1">
    <source>
        <dbReference type="SAM" id="MobiDB-lite"/>
    </source>
</evidence>
<organism evidence="3 4">
    <name type="scientific">Paraburkholderia sartisoli</name>
    <dbReference type="NCBI Taxonomy" id="83784"/>
    <lineage>
        <taxon>Bacteria</taxon>
        <taxon>Pseudomonadati</taxon>
        <taxon>Pseudomonadota</taxon>
        <taxon>Betaproteobacteria</taxon>
        <taxon>Burkholderiales</taxon>
        <taxon>Burkholderiaceae</taxon>
        <taxon>Paraburkholderia</taxon>
    </lineage>
</organism>
<dbReference type="Proteomes" id="UP000198638">
    <property type="component" value="Unassembled WGS sequence"/>
</dbReference>
<name>A0A1H4A8I6_9BURK</name>
<dbReference type="EMBL" id="FNRQ01000001">
    <property type="protein sequence ID" value="SEA32433.1"/>
    <property type="molecule type" value="Genomic_DNA"/>
</dbReference>
<dbReference type="STRING" id="83784.SAMN05192564_1011080"/>
<keyword evidence="2" id="KW-0732">Signal</keyword>
<sequence length="269" mass="28467">MRCRTGYATRGAGRRAFGFGFATAVAAVFALMLPGGAAFAAGTTAGGDITPAEKLLFMTTHMSGVEAQTELDYAFSLSGPPEKISDTVRVLVTSAANAKSDAHITDRSGAVDVSSEGLPCNPVILYFLEHDIAEMERLTGGQRRYFQRRVRLALAAGPPVTPVVVDVGGKPVKARKIVIQPFLDDPNASRFAQYTAKRYTFIIADDTVPGRVMSIHTEVPGANNDFAHPFQADTLNFSGALRSLAPPPARPGQPAPAPVKTPQAPSASR</sequence>
<evidence type="ECO:0000313" key="4">
    <source>
        <dbReference type="Proteomes" id="UP000198638"/>
    </source>
</evidence>
<keyword evidence="4" id="KW-1185">Reference proteome</keyword>
<feature type="signal peptide" evidence="2">
    <location>
        <begin position="1"/>
        <end position="40"/>
    </location>
</feature>
<feature type="compositionally biased region" description="Pro residues" evidence="1">
    <location>
        <begin position="245"/>
        <end position="259"/>
    </location>
</feature>
<protein>
    <submittedName>
        <fullName evidence="3">Uncharacterized protein</fullName>
    </submittedName>
</protein>
<dbReference type="AlphaFoldDB" id="A0A1H4A8I6"/>
<dbReference type="RefSeq" id="WP_176954068.1">
    <property type="nucleotide sequence ID" value="NZ_FNRQ01000001.1"/>
</dbReference>
<proteinExistence type="predicted"/>
<evidence type="ECO:0000256" key="2">
    <source>
        <dbReference type="SAM" id="SignalP"/>
    </source>
</evidence>
<feature type="region of interest" description="Disordered" evidence="1">
    <location>
        <begin position="241"/>
        <end position="269"/>
    </location>
</feature>
<accession>A0A1H4A8I6</accession>
<gene>
    <name evidence="3" type="ORF">SAMN05192564_1011080</name>
</gene>
<evidence type="ECO:0000313" key="3">
    <source>
        <dbReference type="EMBL" id="SEA32433.1"/>
    </source>
</evidence>